<dbReference type="InterPro" id="IPR030678">
    <property type="entry name" value="Peptide/Ni-bd"/>
</dbReference>
<dbReference type="GO" id="GO:0043190">
    <property type="term" value="C:ATP-binding cassette (ABC) transporter complex"/>
    <property type="evidence" value="ECO:0007669"/>
    <property type="project" value="InterPro"/>
</dbReference>
<reference evidence="3" key="1">
    <citation type="journal article" date="2011" name="PLoS ONE">
        <title>Ralstonia syzygii, the Blood Disease Bacterium and some Asian R. solanacearum strains form a single genomic species despite divergent lifestyles.</title>
        <authorList>
            <person name="Remenant B."/>
            <person name="de Cambiaire J.C."/>
            <person name="Cellier G."/>
            <person name="Jacobs J.M."/>
            <person name="Mangenot S."/>
            <person name="Barbe V."/>
            <person name="Lajus A."/>
            <person name="Vallenet D."/>
            <person name="Medigue C."/>
            <person name="Fegan M."/>
            <person name="Allen C."/>
            <person name="Prior P."/>
        </authorList>
    </citation>
    <scope>NUCLEOTIDE SEQUENCE</scope>
    <source>
        <strain evidence="3">R24</strain>
    </source>
</reference>
<protein>
    <submittedName>
        <fullName evidence="3">Putative ABC-type transport system, periplasmic component</fullName>
    </submittedName>
</protein>
<gene>
    <name evidence="3" type="ORF">RALSY_40367</name>
</gene>
<evidence type="ECO:0000313" key="3">
    <source>
        <dbReference type="EMBL" id="CCA86158.1"/>
    </source>
</evidence>
<proteinExistence type="predicted"/>
<dbReference type="PIRSF" id="PIRSF002741">
    <property type="entry name" value="MppA"/>
    <property type="match status" value="1"/>
</dbReference>
<dbReference type="SUPFAM" id="SSF53850">
    <property type="entry name" value="Periplasmic binding protein-like II"/>
    <property type="match status" value="1"/>
</dbReference>
<dbReference type="Pfam" id="PF00496">
    <property type="entry name" value="SBP_bac_5"/>
    <property type="match status" value="1"/>
</dbReference>
<dbReference type="PANTHER" id="PTHR30290">
    <property type="entry name" value="PERIPLASMIC BINDING COMPONENT OF ABC TRANSPORTER"/>
    <property type="match status" value="1"/>
</dbReference>
<name>G3A6R0_9RALS</name>
<feature type="domain" description="Solute-binding protein family 5" evidence="2">
    <location>
        <begin position="177"/>
        <end position="583"/>
    </location>
</feature>
<dbReference type="GO" id="GO:0042884">
    <property type="term" value="P:microcin transport"/>
    <property type="evidence" value="ECO:0007669"/>
    <property type="project" value="TreeGrafter"/>
</dbReference>
<dbReference type="GO" id="GO:0015833">
    <property type="term" value="P:peptide transport"/>
    <property type="evidence" value="ECO:0007669"/>
    <property type="project" value="TreeGrafter"/>
</dbReference>
<dbReference type="GO" id="GO:0030288">
    <property type="term" value="C:outer membrane-bounded periplasmic space"/>
    <property type="evidence" value="ECO:0007669"/>
    <property type="project" value="TreeGrafter"/>
</dbReference>
<dbReference type="EMBL" id="FR854089">
    <property type="protein sequence ID" value="CCA86158.1"/>
    <property type="molecule type" value="Genomic_DNA"/>
</dbReference>
<evidence type="ECO:0000259" key="2">
    <source>
        <dbReference type="Pfam" id="PF00496"/>
    </source>
</evidence>
<dbReference type="InterPro" id="IPR039424">
    <property type="entry name" value="SBP_5"/>
</dbReference>
<dbReference type="Gene3D" id="3.40.190.10">
    <property type="entry name" value="Periplasmic binding protein-like II"/>
    <property type="match status" value="1"/>
</dbReference>
<reference evidence="3" key="2">
    <citation type="submission" date="2011-04" db="EMBL/GenBank/DDBJ databases">
        <authorList>
            <person name="Genoscope - CEA"/>
        </authorList>
    </citation>
    <scope>NUCLEOTIDE SEQUENCE</scope>
    <source>
        <strain evidence="3">R24</strain>
    </source>
</reference>
<dbReference type="Gene3D" id="3.10.105.10">
    <property type="entry name" value="Dipeptide-binding Protein, Domain 3"/>
    <property type="match status" value="1"/>
</dbReference>
<keyword evidence="1" id="KW-0732">Signal</keyword>
<organism evidence="3">
    <name type="scientific">Ralstonia syzygii R24</name>
    <dbReference type="NCBI Taxonomy" id="907261"/>
    <lineage>
        <taxon>Bacteria</taxon>
        <taxon>Pseudomonadati</taxon>
        <taxon>Pseudomonadota</taxon>
        <taxon>Betaproteobacteria</taxon>
        <taxon>Burkholderiales</taxon>
        <taxon>Burkholderiaceae</taxon>
        <taxon>Ralstonia</taxon>
        <taxon>Ralstonia solanacearum species complex</taxon>
    </lineage>
</organism>
<sequence length="693" mass="76916">MAHGEGRGDTVGAIIPESVAGTSVLRAEDAFPARKLAATAGEGGRMPDSLHPAWWPDVLNAWTRQRGGMNVLGAALKRLAMMTWGLAASLSAASAWAAHGYAEYGDLKYPAGFTHFAYLNPKAPIGGTLALGNPDRRTSFDKFNPFTIKGTAAPGLNALVFESLLIGSWDETASGYGLLADDVTVAPDELSVTFHLNLLARFSNGDPVRAADVKYSYDMLMGKGASPAYRSMTADVSRVTVLDERTIRYDFKRRNKELPLIVGNLPVFSPKWGKGSGKPEDPAGGKDTPFDKITFQEPIGSGPYLIERYDGARGITFRRNPDYWGRNLSVRRGAYNFERIQYKLYKDETARLEAFKAGEYDAMVEYRAKNWAKSYVGVKFRSGELVKSEFPHRNGAGMQGFVMNLRKPIFRDPRVRRALALALDFEWLNRQLFYGAYRRLDSYFANSELAASDSITGMPGKGELALLEPLRGKLDPEVFGVLPAPPSTDPPGSLRDNLRQARRLLAQAGWTYDDGALRNAKGEPFTFEMLDDGGAMSRVMAAYVRNLEKLGIRVNQRITDYALYQKRLEEFDFDMISLRFPDSQSPGNELKDRFGSAAADEPGSDNVIGLKSPAVDGLIDDVLRAGNREELVTASRALDRVLMQGCYVIPHWYSPTHRVAYNRNLMYPDRLPYYYSAEGWVLTAWWRIAGSSK</sequence>
<dbReference type="InterPro" id="IPR000914">
    <property type="entry name" value="SBP_5_dom"/>
</dbReference>
<dbReference type="AlphaFoldDB" id="G3A6R0"/>
<accession>G3A6R0</accession>
<dbReference type="PANTHER" id="PTHR30290:SF64">
    <property type="entry name" value="ABC TRANSPORTER PERIPLASMIC BINDING PROTEIN"/>
    <property type="match status" value="1"/>
</dbReference>
<dbReference type="GO" id="GO:1904680">
    <property type="term" value="F:peptide transmembrane transporter activity"/>
    <property type="evidence" value="ECO:0007669"/>
    <property type="project" value="TreeGrafter"/>
</dbReference>
<dbReference type="CDD" id="cd08497">
    <property type="entry name" value="MbnE-like"/>
    <property type="match status" value="1"/>
</dbReference>
<evidence type="ECO:0000256" key="1">
    <source>
        <dbReference type="ARBA" id="ARBA00022729"/>
    </source>
</evidence>